<dbReference type="InterPro" id="IPR025110">
    <property type="entry name" value="AMP-bd_C"/>
</dbReference>
<dbReference type="Gene3D" id="3.30.559.10">
    <property type="entry name" value="Chloramphenicol acetyltransferase-like domain"/>
    <property type="match status" value="2"/>
</dbReference>
<evidence type="ECO:0000256" key="2">
    <source>
        <dbReference type="ARBA" id="ARBA00006432"/>
    </source>
</evidence>
<dbReference type="Pfam" id="PF13193">
    <property type="entry name" value="AMP-binding_C"/>
    <property type="match status" value="1"/>
</dbReference>
<dbReference type="InterPro" id="IPR023213">
    <property type="entry name" value="CAT-like_dom_sf"/>
</dbReference>
<proteinExistence type="inferred from homology"/>
<dbReference type="FunFam" id="3.40.50.980:FF:000001">
    <property type="entry name" value="Non-ribosomal peptide synthetase"/>
    <property type="match status" value="1"/>
</dbReference>
<dbReference type="GO" id="GO:0043041">
    <property type="term" value="P:amino acid activation for nonribosomal peptide biosynthetic process"/>
    <property type="evidence" value="ECO:0007669"/>
    <property type="project" value="TreeGrafter"/>
</dbReference>
<dbReference type="PROSITE" id="PS00455">
    <property type="entry name" value="AMP_BINDING"/>
    <property type="match status" value="1"/>
</dbReference>
<evidence type="ECO:0000259" key="5">
    <source>
        <dbReference type="PROSITE" id="PS50075"/>
    </source>
</evidence>
<accession>A0A6N4XCU1</accession>
<dbReference type="InterPro" id="IPR010071">
    <property type="entry name" value="AA_adenyl_dom"/>
</dbReference>
<dbReference type="Pfam" id="PF00501">
    <property type="entry name" value="AMP-binding"/>
    <property type="match status" value="1"/>
</dbReference>
<dbReference type="GO" id="GO:0003824">
    <property type="term" value="F:catalytic activity"/>
    <property type="evidence" value="ECO:0007669"/>
    <property type="project" value="InterPro"/>
</dbReference>
<dbReference type="RefSeq" id="WP_162033202.1">
    <property type="nucleotide sequence ID" value="NZ_CACVBR010000022.1"/>
</dbReference>
<dbReference type="NCBIfam" id="TIGR01733">
    <property type="entry name" value="AA-adenyl-dom"/>
    <property type="match status" value="1"/>
</dbReference>
<dbReference type="FunFam" id="1.10.1200.10:FF:000005">
    <property type="entry name" value="Nonribosomal peptide synthetase 1"/>
    <property type="match status" value="1"/>
</dbReference>
<comment type="similarity">
    <text evidence="2">Belongs to the ATP-dependent AMP-binding enzyme family.</text>
</comment>
<dbReference type="Pfam" id="PF00668">
    <property type="entry name" value="Condensation"/>
    <property type="match status" value="2"/>
</dbReference>
<comment type="cofactor">
    <cofactor evidence="1">
        <name>pantetheine 4'-phosphate</name>
        <dbReference type="ChEBI" id="CHEBI:47942"/>
    </cofactor>
</comment>
<dbReference type="PROSITE" id="PS50075">
    <property type="entry name" value="CARRIER"/>
    <property type="match status" value="1"/>
</dbReference>
<keyword evidence="7" id="KW-1185">Reference proteome</keyword>
<keyword evidence="4" id="KW-0597">Phosphoprotein</keyword>
<dbReference type="Gene3D" id="3.30.559.30">
    <property type="entry name" value="Nonribosomal peptide synthetase, condensation domain"/>
    <property type="match status" value="2"/>
</dbReference>
<dbReference type="FunFam" id="3.30.300.30:FF:000010">
    <property type="entry name" value="Enterobactin synthetase component F"/>
    <property type="match status" value="1"/>
</dbReference>
<dbReference type="GO" id="GO:0031177">
    <property type="term" value="F:phosphopantetheine binding"/>
    <property type="evidence" value="ECO:0007669"/>
    <property type="project" value="TreeGrafter"/>
</dbReference>
<dbReference type="Pfam" id="PF00550">
    <property type="entry name" value="PP-binding"/>
    <property type="match status" value="1"/>
</dbReference>
<organism evidence="6 7">
    <name type="scientific">Chryseobacterium potabilaquae</name>
    <dbReference type="NCBI Taxonomy" id="2675057"/>
    <lineage>
        <taxon>Bacteria</taxon>
        <taxon>Pseudomonadati</taxon>
        <taxon>Bacteroidota</taxon>
        <taxon>Flavobacteriia</taxon>
        <taxon>Flavobacteriales</taxon>
        <taxon>Weeksellaceae</taxon>
        <taxon>Chryseobacterium group</taxon>
        <taxon>Chryseobacterium</taxon>
    </lineage>
</organism>
<dbReference type="EMBL" id="CACVBR010000022">
    <property type="protein sequence ID" value="CAA7196353.1"/>
    <property type="molecule type" value="Genomic_DNA"/>
</dbReference>
<dbReference type="SUPFAM" id="SSF56801">
    <property type="entry name" value="Acetyl-CoA synthetase-like"/>
    <property type="match status" value="1"/>
</dbReference>
<evidence type="ECO:0000256" key="3">
    <source>
        <dbReference type="ARBA" id="ARBA00022450"/>
    </source>
</evidence>
<dbReference type="InterPro" id="IPR020845">
    <property type="entry name" value="AMP-binding_CS"/>
</dbReference>
<name>A0A6N4XCU1_9FLAO</name>
<gene>
    <name evidence="6" type="primary">tycC_1</name>
    <name evidence="6" type="ORF">CHRY9293_02450</name>
</gene>
<dbReference type="GO" id="GO:0005737">
    <property type="term" value="C:cytoplasm"/>
    <property type="evidence" value="ECO:0007669"/>
    <property type="project" value="TreeGrafter"/>
</dbReference>
<dbReference type="Proteomes" id="UP000445144">
    <property type="component" value="Unassembled WGS sequence"/>
</dbReference>
<evidence type="ECO:0000256" key="1">
    <source>
        <dbReference type="ARBA" id="ARBA00001957"/>
    </source>
</evidence>
<dbReference type="Gene3D" id="3.30.300.30">
    <property type="match status" value="1"/>
</dbReference>
<keyword evidence="3" id="KW-0596">Phosphopantetheine</keyword>
<dbReference type="InterPro" id="IPR045851">
    <property type="entry name" value="AMP-bd_C_sf"/>
</dbReference>
<evidence type="ECO:0000313" key="6">
    <source>
        <dbReference type="EMBL" id="CAA7196353.1"/>
    </source>
</evidence>
<reference evidence="6 7" key="1">
    <citation type="submission" date="2020-01" db="EMBL/GenBank/DDBJ databases">
        <authorList>
            <person name="Rodrigo-Torres L."/>
            <person name="Arahal R. D."/>
            <person name="Lucena T."/>
        </authorList>
    </citation>
    <scope>NUCLEOTIDE SEQUENCE [LARGE SCALE GENOMIC DNA]</scope>
    <source>
        <strain evidence="6 7">CECT 9293</strain>
    </source>
</reference>
<dbReference type="InterPro" id="IPR009081">
    <property type="entry name" value="PP-bd_ACP"/>
</dbReference>
<evidence type="ECO:0000256" key="4">
    <source>
        <dbReference type="ARBA" id="ARBA00022553"/>
    </source>
</evidence>
<dbReference type="InterPro" id="IPR001242">
    <property type="entry name" value="Condensation_dom"/>
</dbReference>
<dbReference type="SUPFAM" id="SSF47336">
    <property type="entry name" value="ACP-like"/>
    <property type="match status" value="1"/>
</dbReference>
<evidence type="ECO:0000313" key="7">
    <source>
        <dbReference type="Proteomes" id="UP000445144"/>
    </source>
</evidence>
<dbReference type="InterPro" id="IPR000873">
    <property type="entry name" value="AMP-dep_synth/lig_dom"/>
</dbReference>
<feature type="domain" description="Carrier" evidence="5">
    <location>
        <begin position="965"/>
        <end position="1040"/>
    </location>
</feature>
<sequence>MKLTLPQQDIYFEQLLFPDEPIYNIGAKISIEGSLNKDIFEQAYVALIQQHDAYRCFFKGDLNNAEMLFTTEIRPLEYIDFSNKENKDVSVLEFMQKEFKKPFDIENDKFLYRFVLIKVDEKFHYLFSVYHHMITDGWGTSLMFTRLVKNYNEIIENGIVVTEYPYSYENFISEDENYFNSENFNNDKQYWTEKFKTLPENLFQKLDSSKTKNTGSRKEFIIKRAKYNELAKLALETKSSTFHIILAILYAYFGKKSQNELVSIGLPVLNRSGAKFKKTVGLFMGVNPLLISIDEENTFVELVEKIKNQLKQDYRHQRFPLGQLVNSLGVFNQKERIFNITLSYEKQDYSSHFKDTITKVVPLSHESERVALALYIREFNETEDVKIDFDYNLNYFTQESINKVTEYFQTLKEEILNSPNRKVKDLNYLTSSERYQLLHEFNDTKVDYPSDKTIVQLFEEQVGRTPENVAVQDSKIKLTYRELKEKSDRVARYLISNLGENNEPVGVLVDRSAELIVLLLGILKSGKCYIPIDPMLPKERIEYIIDHSQASVIVTEEGYLQEFNSIKTGDNNNKSTANFIDKDTLLQFENTQKVDIYNIPKPSDTAYIIYTSGSTGNPKGVEIGHQALINFLTSIRSKPKVQPQDILYSVTTYSFDISILEYFIPLISGASVFIASKETLNNAEQLKAGLENINPTIIQATPSFYQMLFNAGWNGNKDMKILCGGDSLNESLAEKLLNHSKEVWNMYGPTETTIWSSTKKIEKPSDASNIGKPINNTQIYIVDQHHNLLPQNTVGRIFIAGDGLAKGYYKNETLTQEKIIDNPFSTTDKNNLKMYETGDLGKWNEEGEIEFLGRNDFQVKVRGFRIELGEIETKLQEYLNIQQAVADAKEVNGEKVLVAYYTKDNESNIDKTGLREYLQSKLPEYMVPGFFVELEAIPLTPNGKIDRKALPSVSGEDLIRREYVAPRNETEQKLVEIWQQILGIEKVGITDNFFELGGHSLMAGKIMNTISKELNKEVSLKHIFQNQTIESLVKVFNDDSKEKTIILKAGEKEYYALTPDQMNIWLAGQKEEFSNAYNMYSVFEIVGDFDKYLLEKSINGIIQENEVVRTNFIEKKGGVFQFIKKEFSFEIDSIETTETDFISIIENYVSQSFNLETDLLLKTAIINCNEKKYLVFLTHHIIVDGMSLEIILNRLIKIYVDGESEKPINSIQFKDYSEWFTQNNQSKENIHKFQSYVNVKTKVLGGIQANGTIKNESFQLSQKEYAQLKEISSYNKVTTFSATLTLLSIVLNKIYQQSSICLGTVFSGRNIVQLEDEIGMFIKTLPLNLHINEKANFGSLAKINQDLLISLEEKMNLPFTGNLNGLTDFLVIYQHSDTQSKSEVDFGTFKLKKQKVYSTQSRFPMVFNFFESEGLKCEVEYNKSIDHKIAEFIWDKILVLIDWVFENPNQAIIETELLTAQEQQLKSSVDIDFDF</sequence>
<dbReference type="InterPro" id="IPR036736">
    <property type="entry name" value="ACP-like_sf"/>
</dbReference>
<dbReference type="Gene3D" id="3.40.50.980">
    <property type="match status" value="2"/>
</dbReference>
<dbReference type="GO" id="GO:0044550">
    <property type="term" value="P:secondary metabolite biosynthetic process"/>
    <property type="evidence" value="ECO:0007669"/>
    <property type="project" value="TreeGrafter"/>
</dbReference>
<dbReference type="PANTHER" id="PTHR45527">
    <property type="entry name" value="NONRIBOSOMAL PEPTIDE SYNTHETASE"/>
    <property type="match status" value="1"/>
</dbReference>
<protein>
    <submittedName>
        <fullName evidence="6">Tyrocidine synthase 3</fullName>
    </submittedName>
</protein>
<dbReference type="Gene3D" id="1.10.1200.10">
    <property type="entry name" value="ACP-like"/>
    <property type="match status" value="1"/>
</dbReference>
<dbReference type="PANTHER" id="PTHR45527:SF1">
    <property type="entry name" value="FATTY ACID SYNTHASE"/>
    <property type="match status" value="1"/>
</dbReference>
<dbReference type="SUPFAM" id="SSF52777">
    <property type="entry name" value="CoA-dependent acyltransferases"/>
    <property type="match status" value="4"/>
</dbReference>
<dbReference type="Gene3D" id="2.30.38.10">
    <property type="entry name" value="Luciferase, Domain 3"/>
    <property type="match status" value="1"/>
</dbReference>